<protein>
    <submittedName>
        <fullName evidence="3">Pilus assembly protein PilB</fullName>
    </submittedName>
</protein>
<evidence type="ECO:0000313" key="4">
    <source>
        <dbReference type="Proteomes" id="UP000658514"/>
    </source>
</evidence>
<dbReference type="InterPro" id="IPR037257">
    <property type="entry name" value="T2SS_E_N_sf"/>
</dbReference>
<dbReference type="EMBL" id="JACJQH010000071">
    <property type="protein sequence ID" value="MBD2199928.1"/>
    <property type="molecule type" value="Genomic_DNA"/>
</dbReference>
<dbReference type="InterPro" id="IPR007831">
    <property type="entry name" value="T2SS_GspE_N"/>
</dbReference>
<proteinExistence type="predicted"/>
<dbReference type="Proteomes" id="UP000658514">
    <property type="component" value="Unassembled WGS sequence"/>
</dbReference>
<gene>
    <name evidence="3" type="ORF">H6G24_31395</name>
</gene>
<organism evidence="3 4">
    <name type="scientific">Calothrix parietina FACHB-288</name>
    <dbReference type="NCBI Taxonomy" id="2692896"/>
    <lineage>
        <taxon>Bacteria</taxon>
        <taxon>Bacillati</taxon>
        <taxon>Cyanobacteriota</taxon>
        <taxon>Cyanophyceae</taxon>
        <taxon>Nostocales</taxon>
        <taxon>Calotrichaceae</taxon>
        <taxon>Calothrix</taxon>
    </lineage>
</organism>
<evidence type="ECO:0000256" key="1">
    <source>
        <dbReference type="SAM" id="MobiDB-lite"/>
    </source>
</evidence>
<evidence type="ECO:0000313" key="3">
    <source>
        <dbReference type="EMBL" id="MBD2199928.1"/>
    </source>
</evidence>
<dbReference type="Pfam" id="PF05157">
    <property type="entry name" value="MshEN"/>
    <property type="match status" value="1"/>
</dbReference>
<evidence type="ECO:0000259" key="2">
    <source>
        <dbReference type="Pfam" id="PF05157"/>
    </source>
</evidence>
<comment type="caution">
    <text evidence="3">The sequence shown here is derived from an EMBL/GenBank/DDBJ whole genome shotgun (WGS) entry which is preliminary data.</text>
</comment>
<dbReference type="RefSeq" id="WP_190550132.1">
    <property type="nucleotide sequence ID" value="NZ_CAWPNO010000108.1"/>
</dbReference>
<feature type="domain" description="Type II secretion system protein GspE N-terminal" evidence="2">
    <location>
        <begin position="29"/>
        <end position="92"/>
    </location>
</feature>
<accession>A0ABR8AKX0</accession>
<feature type="compositionally biased region" description="Low complexity" evidence="1">
    <location>
        <begin position="118"/>
        <end position="136"/>
    </location>
</feature>
<name>A0ABR8AKX0_9CYAN</name>
<keyword evidence="4" id="KW-1185">Reference proteome</keyword>
<sequence length="407" mass="46150">MLSSEGNFTDNKANTPITGEIKFTNIDQLLSDRDRIFSLIDNLLSLEVCLYHQILPLELKGNQLILGMVNVEDTEALDYVNRIFSYMKLTMVSLTIPKEIHQSTLSNYLSYKNTSSLNPQPQQPQANSNANNNAVPPIEPTEQINTYATTYIETEVEIPPASLHKVDLPVKENRPPVSQPSTTKPQESEYKKTTEMIAPNHLSISPLQTSEISRPLELLTHLPPRKLLEQLLARVLRGGIGRLYLERQYDQGRILWSDNGILQSVVENLSLDVFQSIINEFKKFAGVPLIALSEAKQVEKECKYRNDNLLLRLRLMPGIYGEEATLQVLRGAALKFYQQQQLSRLSRDTLVMAQKLSFKLHELEKRLLINNTSQSEQLKAIAAITKIVENLDKQLNILAADTHLPRK</sequence>
<dbReference type="Gene3D" id="3.30.450.90">
    <property type="match status" value="1"/>
</dbReference>
<feature type="region of interest" description="Disordered" evidence="1">
    <location>
        <begin position="166"/>
        <end position="190"/>
    </location>
</feature>
<dbReference type="SUPFAM" id="SSF160246">
    <property type="entry name" value="EspE N-terminal domain-like"/>
    <property type="match status" value="1"/>
</dbReference>
<feature type="region of interest" description="Disordered" evidence="1">
    <location>
        <begin position="112"/>
        <end position="138"/>
    </location>
</feature>
<reference evidence="3 4" key="1">
    <citation type="journal article" date="2020" name="ISME J.">
        <title>Comparative genomics reveals insights into cyanobacterial evolution and habitat adaptation.</title>
        <authorList>
            <person name="Chen M.Y."/>
            <person name="Teng W.K."/>
            <person name="Zhao L."/>
            <person name="Hu C.X."/>
            <person name="Zhou Y.K."/>
            <person name="Han B.P."/>
            <person name="Song L.R."/>
            <person name="Shu W.S."/>
        </authorList>
    </citation>
    <scope>NUCLEOTIDE SEQUENCE [LARGE SCALE GENOMIC DNA]</scope>
    <source>
        <strain evidence="3 4">FACHB-288</strain>
    </source>
</reference>